<name>A0A840KA76_9FLAO</name>
<evidence type="ECO:0000259" key="8">
    <source>
        <dbReference type="Pfam" id="PF07715"/>
    </source>
</evidence>
<protein>
    <submittedName>
        <fullName evidence="9">TonB-linked SusC/RagA family outer membrane protein</fullName>
    </submittedName>
</protein>
<keyword evidence="6 7" id="KW-0998">Cell outer membrane</keyword>
<comment type="subcellular location">
    <subcellularLocation>
        <location evidence="1 7">Cell outer membrane</location>
        <topology evidence="1 7">Multi-pass membrane protein</topology>
    </subcellularLocation>
</comment>
<reference evidence="9 10" key="1">
    <citation type="submission" date="2020-08" db="EMBL/GenBank/DDBJ databases">
        <title>Functional genomics of gut bacteria from endangered species of beetles.</title>
        <authorList>
            <person name="Carlos-Shanley C."/>
        </authorList>
    </citation>
    <scope>NUCLEOTIDE SEQUENCE [LARGE SCALE GENOMIC DNA]</scope>
    <source>
        <strain evidence="9 10">S00151</strain>
    </source>
</reference>
<evidence type="ECO:0000256" key="7">
    <source>
        <dbReference type="PROSITE-ProRule" id="PRU01360"/>
    </source>
</evidence>
<feature type="domain" description="TonB-dependent receptor plug" evidence="8">
    <location>
        <begin position="48"/>
        <end position="154"/>
    </location>
</feature>
<evidence type="ECO:0000256" key="4">
    <source>
        <dbReference type="ARBA" id="ARBA00022692"/>
    </source>
</evidence>
<evidence type="ECO:0000313" key="10">
    <source>
        <dbReference type="Proteomes" id="UP000592180"/>
    </source>
</evidence>
<evidence type="ECO:0000256" key="5">
    <source>
        <dbReference type="ARBA" id="ARBA00023136"/>
    </source>
</evidence>
<dbReference type="Gene3D" id="2.170.130.10">
    <property type="entry name" value="TonB-dependent receptor, plug domain"/>
    <property type="match status" value="1"/>
</dbReference>
<dbReference type="InterPro" id="IPR023996">
    <property type="entry name" value="TonB-dep_OMP_SusC/RagA"/>
</dbReference>
<dbReference type="Pfam" id="PF07715">
    <property type="entry name" value="Plug"/>
    <property type="match status" value="1"/>
</dbReference>
<sequence>MNVKISRSLGVIAVLYFTANFSAQKKDTVLKEKKIEEVVLIGYGSVKKQSLTSAVSTVKADAFQDRPISNVAQALQGNAAGVNVVQPSGKPGAVLDVKIRGNTSILSNSTPLYVIDGLQTNDLNGINTDDIVEMTVLKDATSTAIYGINGSNGVVLITTKRGKLNKSQLGFNAFWGFSKQVDNIDVLNLDQYKTLMGEVNPSYLTTINNPMYAGINTNWRDEVYQNGFDQNYNVNYSFGNENIKAYTSLGYQGIDGIIKPARFDRISAKFNLDANIFRWMKFNTSLSYIKTDLSNTSDNLSTARGGVVLSALNTPGFLPVYGSDVKIIPTDSNGNTQPGYLPGQFTPNPFQSSWENPVAYQSKLDKTWDHRFMSIFGLDITLAKNLTFKPTISLDFVDTKNTNFINAYETSYGRAEKGTGRLNYSTWQNLLYEGTLNYTIKSNKHDLAFLLGGNVRDGKYILNSKWGSRFPEDVRTFIYDQAEQQHYNYRATDLREVSGFLRGIYTFDNKYTVMGIFKAQASSALAKGNKWGYFPGVSAAWVISNEDFLKDNSFINYLKLRGGWGKAGNASGLPSPYVSYYLERYDELGPGFAPKPIQYSNSGLSWETTTDTNVGLDLNVLNNRIRFSVDAYKRKTDDVIAAITFLTDYPYYTNAGSIENKGLEFTLNTSNIKTGDFTWDTSFNISFVKNKILGINYVPVHYAAYNETVGENIVRFSPDLPVGAFYGYVTNGVNPANGSQQYKDLNGNGYFDTGDRTILGNPNPDYTFGFSNSFKYKGAYLDVLITGSQGNEIFNASRLDLELMNDFKNQSTAVLNRWTTPGQITDVPKANDPESLHISDRFVEDGSYVRLKAVTLGYNFKNLFKGVSNVNFYITGQNLYTWTNYTGFDPEVNAFTTTPGVSGIDYGTYPQVRTFIFGIKTTF</sequence>
<dbReference type="AlphaFoldDB" id="A0A840KA76"/>
<dbReference type="NCBIfam" id="TIGR04057">
    <property type="entry name" value="SusC_RagA_signa"/>
    <property type="match status" value="1"/>
</dbReference>
<dbReference type="InterPro" id="IPR012910">
    <property type="entry name" value="Plug_dom"/>
</dbReference>
<evidence type="ECO:0000256" key="1">
    <source>
        <dbReference type="ARBA" id="ARBA00004571"/>
    </source>
</evidence>
<comment type="caution">
    <text evidence="9">The sequence shown here is derived from an EMBL/GenBank/DDBJ whole genome shotgun (WGS) entry which is preliminary data.</text>
</comment>
<keyword evidence="5 7" id="KW-0472">Membrane</keyword>
<gene>
    <name evidence="9" type="ORF">HNP38_000597</name>
</gene>
<dbReference type="InterPro" id="IPR023997">
    <property type="entry name" value="TonB-dep_OMP_SusC/RagA_CS"/>
</dbReference>
<keyword evidence="4 7" id="KW-0812">Transmembrane</keyword>
<dbReference type="InterPro" id="IPR039426">
    <property type="entry name" value="TonB-dep_rcpt-like"/>
</dbReference>
<dbReference type="PROSITE" id="PS52016">
    <property type="entry name" value="TONB_DEPENDENT_REC_3"/>
    <property type="match status" value="1"/>
</dbReference>
<keyword evidence="10" id="KW-1185">Reference proteome</keyword>
<dbReference type="RefSeq" id="WP_184184212.1">
    <property type="nucleotide sequence ID" value="NZ_JACHLE010000001.1"/>
</dbReference>
<dbReference type="EMBL" id="JACHLE010000001">
    <property type="protein sequence ID" value="MBB4805325.1"/>
    <property type="molecule type" value="Genomic_DNA"/>
</dbReference>
<dbReference type="SUPFAM" id="SSF56935">
    <property type="entry name" value="Porins"/>
    <property type="match status" value="1"/>
</dbReference>
<evidence type="ECO:0000313" key="9">
    <source>
        <dbReference type="EMBL" id="MBB4805325.1"/>
    </source>
</evidence>
<comment type="similarity">
    <text evidence="7">Belongs to the TonB-dependent receptor family.</text>
</comment>
<evidence type="ECO:0000256" key="2">
    <source>
        <dbReference type="ARBA" id="ARBA00022448"/>
    </source>
</evidence>
<keyword evidence="3 7" id="KW-1134">Transmembrane beta strand</keyword>
<evidence type="ECO:0000256" key="3">
    <source>
        <dbReference type="ARBA" id="ARBA00022452"/>
    </source>
</evidence>
<dbReference type="InterPro" id="IPR036942">
    <property type="entry name" value="Beta-barrel_TonB_sf"/>
</dbReference>
<dbReference type="InterPro" id="IPR037066">
    <property type="entry name" value="Plug_dom_sf"/>
</dbReference>
<dbReference type="Proteomes" id="UP000592180">
    <property type="component" value="Unassembled WGS sequence"/>
</dbReference>
<dbReference type="NCBIfam" id="TIGR04056">
    <property type="entry name" value="OMP_RagA_SusC"/>
    <property type="match status" value="1"/>
</dbReference>
<keyword evidence="2 7" id="KW-0813">Transport</keyword>
<evidence type="ECO:0000256" key="6">
    <source>
        <dbReference type="ARBA" id="ARBA00023237"/>
    </source>
</evidence>
<organism evidence="9 10">
    <name type="scientific">Chryseobacterium defluvii</name>
    <dbReference type="NCBI Taxonomy" id="160396"/>
    <lineage>
        <taxon>Bacteria</taxon>
        <taxon>Pseudomonadati</taxon>
        <taxon>Bacteroidota</taxon>
        <taxon>Flavobacteriia</taxon>
        <taxon>Flavobacteriales</taxon>
        <taxon>Weeksellaceae</taxon>
        <taxon>Chryseobacterium group</taxon>
        <taxon>Chryseobacterium</taxon>
    </lineage>
</organism>
<dbReference type="Gene3D" id="2.40.170.20">
    <property type="entry name" value="TonB-dependent receptor, beta-barrel domain"/>
    <property type="match status" value="1"/>
</dbReference>
<dbReference type="GO" id="GO:0009279">
    <property type="term" value="C:cell outer membrane"/>
    <property type="evidence" value="ECO:0007669"/>
    <property type="project" value="UniProtKB-SubCell"/>
</dbReference>
<accession>A0A840KA76</accession>
<proteinExistence type="inferred from homology"/>